<accession>A0A4Z1P319</accession>
<gene>
    <name evidence="1" type="ORF">E6O75_ATG05483</name>
</gene>
<keyword evidence="2" id="KW-1185">Reference proteome</keyword>
<reference evidence="1 2" key="1">
    <citation type="submission" date="2019-04" db="EMBL/GenBank/DDBJ databases">
        <title>High contiguity whole genome sequence and gene annotation resource for two Venturia nashicola isolates.</title>
        <authorList>
            <person name="Prokchorchik M."/>
            <person name="Won K."/>
            <person name="Lee Y."/>
            <person name="Choi E.D."/>
            <person name="Segonzac C."/>
            <person name="Sohn K.H."/>
        </authorList>
    </citation>
    <scope>NUCLEOTIDE SEQUENCE [LARGE SCALE GENOMIC DNA]</scope>
    <source>
        <strain evidence="1 2">PRI2</strain>
    </source>
</reference>
<dbReference type="AlphaFoldDB" id="A0A4Z1P319"/>
<dbReference type="GO" id="GO:0004386">
    <property type="term" value="F:helicase activity"/>
    <property type="evidence" value="ECO:0007669"/>
    <property type="project" value="UniProtKB-KW"/>
</dbReference>
<proteinExistence type="predicted"/>
<evidence type="ECO:0000313" key="2">
    <source>
        <dbReference type="Proteomes" id="UP000298493"/>
    </source>
</evidence>
<protein>
    <submittedName>
        <fullName evidence="1">ATP-dependent RNA helicase</fullName>
    </submittedName>
</protein>
<dbReference type="EMBL" id="SNSC02000010">
    <property type="protein sequence ID" value="TID20719.1"/>
    <property type="molecule type" value="Genomic_DNA"/>
</dbReference>
<comment type="caution">
    <text evidence="1">The sequence shown here is derived from an EMBL/GenBank/DDBJ whole genome shotgun (WGS) entry which is preliminary data.</text>
</comment>
<evidence type="ECO:0000313" key="1">
    <source>
        <dbReference type="EMBL" id="TID20719.1"/>
    </source>
</evidence>
<organism evidence="1 2">
    <name type="scientific">Venturia nashicola</name>
    <dbReference type="NCBI Taxonomy" id="86259"/>
    <lineage>
        <taxon>Eukaryota</taxon>
        <taxon>Fungi</taxon>
        <taxon>Dikarya</taxon>
        <taxon>Ascomycota</taxon>
        <taxon>Pezizomycotina</taxon>
        <taxon>Dothideomycetes</taxon>
        <taxon>Pleosporomycetidae</taxon>
        <taxon>Venturiales</taxon>
        <taxon>Venturiaceae</taxon>
        <taxon>Venturia</taxon>
    </lineage>
</organism>
<dbReference type="Proteomes" id="UP000298493">
    <property type="component" value="Unassembled WGS sequence"/>
</dbReference>
<keyword evidence="1" id="KW-0067">ATP-binding</keyword>
<keyword evidence="1" id="KW-0378">Hydrolase</keyword>
<sequence length="507" mass="58513">MSQVCKLFVVKEEVLATLDNSDCDLQLAKGQIVLVLNIHNANKMVYVALVTMYATSTTTEVDQTDTIKYYSIAPYTYSICPNNEDQDKDIDHSNEINFQYPVDVKRIRSEAEKPQVQLIKANSYRTLSIPPGSYLRLGESLLKMPFGALVEATGIAKDHGKLCPRQLKVALADSAPVVREDIMAIQKKITKDVKTQKRTGKPKKTEEYKKLEKAKTAEKKAKAAEEINDTAIKLQSELTSRRVIAMKTHVPMPRQAAETNWFEVEEPLIGFTSEIFKEEKTRKQALKTARMKAMREAKKDDKIATPEELKVDISQKQYPRGKFYILSSDFEDLETGQLVLVLSPLLANCARNNVNKKVHVVVITMDDRMKMKHAVDRFKLLPLAPTLSFVGPSDHRVRHRLYVEHFQQLSWLPKDWFLKLEPFPIRVPWEILEPKLLTRSRTMFGYGDDGMKQEKTEKQEVHLTLQWPGLKTIRQEMEKLLDADNEEKEWREKWEREMILKKASDEY</sequence>
<keyword evidence="1" id="KW-0347">Helicase</keyword>
<name>A0A4Z1P319_9PEZI</name>
<keyword evidence="1" id="KW-0547">Nucleotide-binding</keyword>